<dbReference type="Pfam" id="PF01794">
    <property type="entry name" value="Ferric_reduct"/>
    <property type="match status" value="1"/>
</dbReference>
<comment type="subcellular location">
    <subcellularLocation>
        <location evidence="7">Cell membrane</location>
        <topology evidence="7">Multi-pass membrane protein</topology>
    </subcellularLocation>
    <subcellularLocation>
        <location evidence="1">Membrane</location>
        <topology evidence="1">Multi-pass membrane protein</topology>
    </subcellularLocation>
</comment>
<dbReference type="GO" id="GO:0010181">
    <property type="term" value="F:FMN binding"/>
    <property type="evidence" value="ECO:0007669"/>
    <property type="project" value="UniProtKB-UniRule"/>
</dbReference>
<keyword evidence="4 7" id="KW-1133">Transmembrane helix</keyword>
<feature type="transmembrane region" description="Helical" evidence="7">
    <location>
        <begin position="125"/>
        <end position="146"/>
    </location>
</feature>
<feature type="transmembrane region" description="Helical" evidence="7">
    <location>
        <begin position="57"/>
        <end position="75"/>
    </location>
</feature>
<keyword evidence="7" id="KW-0249">Electron transport</keyword>
<dbReference type="AlphaFoldDB" id="A0A318QBI1"/>
<comment type="caution">
    <text evidence="9">The sequence shown here is derived from an EMBL/GenBank/DDBJ whole genome shotgun (WGS) entry which is preliminary data.</text>
</comment>
<organism evidence="9 10">
    <name type="scientific">Novacetimonas pomaceti</name>
    <dbReference type="NCBI Taxonomy" id="2021998"/>
    <lineage>
        <taxon>Bacteria</taxon>
        <taxon>Pseudomonadati</taxon>
        <taxon>Pseudomonadota</taxon>
        <taxon>Alphaproteobacteria</taxon>
        <taxon>Acetobacterales</taxon>
        <taxon>Acetobacteraceae</taxon>
        <taxon>Novacetimonas</taxon>
    </lineage>
</organism>
<dbReference type="RefSeq" id="WP_110531574.1">
    <property type="nucleotide sequence ID" value="NZ_NOXG01000019.1"/>
</dbReference>
<evidence type="ECO:0000313" key="9">
    <source>
        <dbReference type="EMBL" id="PYD74881.1"/>
    </source>
</evidence>
<proteinExistence type="inferred from homology"/>
<comment type="similarity">
    <text evidence="7">Belongs to the MsrQ family.</text>
</comment>
<name>A0A318QBI1_9PROT</name>
<protein>
    <recommendedName>
        <fullName evidence="7">Protein-methionine-sulfoxide reductase heme-binding subunit MsrQ</fullName>
    </recommendedName>
    <alternativeName>
        <fullName evidence="7">Flavocytochrome MsrQ</fullName>
    </alternativeName>
</protein>
<evidence type="ECO:0000256" key="3">
    <source>
        <dbReference type="ARBA" id="ARBA00022692"/>
    </source>
</evidence>
<comment type="subunit">
    <text evidence="7">Heterodimer of a catalytic subunit (MsrP) and a heme-binding subunit (MsrQ).</text>
</comment>
<evidence type="ECO:0000256" key="2">
    <source>
        <dbReference type="ARBA" id="ARBA00022448"/>
    </source>
</evidence>
<dbReference type="HAMAP" id="MF_01207">
    <property type="entry name" value="MsrQ"/>
    <property type="match status" value="1"/>
</dbReference>
<dbReference type="InterPro" id="IPR022837">
    <property type="entry name" value="MsrQ-like"/>
</dbReference>
<comment type="cofactor">
    <cofactor evidence="7">
        <name>heme b</name>
        <dbReference type="ChEBI" id="CHEBI:60344"/>
    </cofactor>
    <text evidence="7">Binds 1 heme b (iron(II)-protoporphyrin IX) group per subunit.</text>
</comment>
<feature type="transmembrane region" description="Helical" evidence="7">
    <location>
        <begin position="182"/>
        <end position="201"/>
    </location>
</feature>
<evidence type="ECO:0000259" key="8">
    <source>
        <dbReference type="Pfam" id="PF01794"/>
    </source>
</evidence>
<dbReference type="GO" id="GO:0005886">
    <property type="term" value="C:plasma membrane"/>
    <property type="evidence" value="ECO:0007669"/>
    <property type="project" value="UniProtKB-SubCell"/>
</dbReference>
<comment type="cofactor">
    <cofactor evidence="7">
        <name>FMN</name>
        <dbReference type="ChEBI" id="CHEBI:58210"/>
    </cofactor>
    <text evidence="7">Binds 1 FMN per subunit.</text>
</comment>
<dbReference type="Proteomes" id="UP000247609">
    <property type="component" value="Unassembled WGS sequence"/>
</dbReference>
<sequence length="220" mass="25481">MPYLSGNGRNRTVVPWRFETWILTIVGLVPAALYFWYGAHDQLGADPVNVFERWLGLWAVRFLVLTLCITPLRVMTGYSLLRYRRTFGLLTFWYACMHVAVYVGLDQRFDMPVLWRDMTRRPFLMIGFCAFILLVPLALTSATWAIRRLGRRWRTLHRLVYVVAVLASVHFLMAFKTYTPTSVGYAAALCGLVLWRGGHALRHVRKRVRQDGTRQGTVLK</sequence>
<dbReference type="GO" id="GO:0009055">
    <property type="term" value="F:electron transfer activity"/>
    <property type="evidence" value="ECO:0007669"/>
    <property type="project" value="UniProtKB-UniRule"/>
</dbReference>
<dbReference type="PANTHER" id="PTHR36964:SF1">
    <property type="entry name" value="PROTEIN-METHIONINE-SULFOXIDE REDUCTASE HEME-BINDING SUBUNIT MSRQ"/>
    <property type="match status" value="1"/>
</dbReference>
<dbReference type="InterPro" id="IPR013130">
    <property type="entry name" value="Fe3_Rdtase_TM_dom"/>
</dbReference>
<gene>
    <name evidence="7" type="primary">msrQ</name>
    <name evidence="9" type="ORF">CFR71_12290</name>
</gene>
<keyword evidence="7" id="KW-0479">Metal-binding</keyword>
<dbReference type="GO" id="GO:0016679">
    <property type="term" value="F:oxidoreductase activity, acting on diphenols and related substances as donors"/>
    <property type="evidence" value="ECO:0007669"/>
    <property type="project" value="TreeGrafter"/>
</dbReference>
<keyword evidence="7" id="KW-0285">Flavoprotein</keyword>
<feature type="transmembrane region" description="Helical" evidence="7">
    <location>
        <begin position="20"/>
        <end position="37"/>
    </location>
</feature>
<evidence type="ECO:0000256" key="5">
    <source>
        <dbReference type="ARBA" id="ARBA00023004"/>
    </source>
</evidence>
<dbReference type="GO" id="GO:0030091">
    <property type="term" value="P:protein repair"/>
    <property type="evidence" value="ECO:0007669"/>
    <property type="project" value="UniProtKB-UniRule"/>
</dbReference>
<dbReference type="PANTHER" id="PTHR36964">
    <property type="entry name" value="PROTEIN-METHIONINE-SULFOXIDE REDUCTASE HEME-BINDING SUBUNIT MSRQ"/>
    <property type="match status" value="1"/>
</dbReference>
<feature type="transmembrane region" description="Helical" evidence="7">
    <location>
        <begin position="158"/>
        <end position="176"/>
    </location>
</feature>
<dbReference type="GO" id="GO:0046872">
    <property type="term" value="F:metal ion binding"/>
    <property type="evidence" value="ECO:0007669"/>
    <property type="project" value="UniProtKB-KW"/>
</dbReference>
<keyword evidence="7" id="KW-1003">Cell membrane</keyword>
<feature type="transmembrane region" description="Helical" evidence="7">
    <location>
        <begin position="87"/>
        <end position="105"/>
    </location>
</feature>
<evidence type="ECO:0000256" key="4">
    <source>
        <dbReference type="ARBA" id="ARBA00022989"/>
    </source>
</evidence>
<feature type="domain" description="Ferric oxidoreductase" evidence="8">
    <location>
        <begin position="55"/>
        <end position="167"/>
    </location>
</feature>
<evidence type="ECO:0000256" key="7">
    <source>
        <dbReference type="HAMAP-Rule" id="MF_01207"/>
    </source>
</evidence>
<reference evidence="9 10" key="1">
    <citation type="submission" date="2017-07" db="EMBL/GenBank/DDBJ databases">
        <title>A draft genome sequence of Komagataeibacter sp. T5K1.</title>
        <authorList>
            <person name="Skraban J."/>
            <person name="Cleenwerck I."/>
            <person name="Vandamme P."/>
            <person name="Trcek J."/>
        </authorList>
    </citation>
    <scope>NUCLEOTIDE SEQUENCE [LARGE SCALE GENOMIC DNA]</scope>
    <source>
        <strain evidence="9 10">T5K1</strain>
    </source>
</reference>
<comment type="function">
    <text evidence="7">Part of the MsrPQ system that repairs oxidized periplasmic proteins containing methionine sulfoxide residues (Met-O), using respiratory chain electrons. Thus protects these proteins from oxidative-stress damage caused by reactive species of oxygen and chlorine generated by the host defense mechanisms. MsrPQ is essential for the maintenance of envelope integrity under bleach stress, rescuing a wide series of structurally unrelated periplasmic proteins from methionine oxidation. MsrQ provides electrons for reduction to the reductase catalytic subunit MsrP, using the quinone pool of the respiratory chain.</text>
</comment>
<dbReference type="NCBIfam" id="NF003833">
    <property type="entry name" value="PRK05419.1-5"/>
    <property type="match status" value="1"/>
</dbReference>
<evidence type="ECO:0000256" key="6">
    <source>
        <dbReference type="ARBA" id="ARBA00023136"/>
    </source>
</evidence>
<dbReference type="GO" id="GO:0020037">
    <property type="term" value="F:heme binding"/>
    <property type="evidence" value="ECO:0007669"/>
    <property type="project" value="UniProtKB-UniRule"/>
</dbReference>
<evidence type="ECO:0000313" key="10">
    <source>
        <dbReference type="Proteomes" id="UP000247609"/>
    </source>
</evidence>
<keyword evidence="7" id="KW-0288">FMN</keyword>
<keyword evidence="5 7" id="KW-0408">Iron</keyword>
<keyword evidence="2 7" id="KW-0813">Transport</keyword>
<accession>A0A318QBI1</accession>
<keyword evidence="7" id="KW-0349">Heme</keyword>
<keyword evidence="6 7" id="KW-0472">Membrane</keyword>
<keyword evidence="3 7" id="KW-0812">Transmembrane</keyword>
<dbReference type="EMBL" id="NOXG01000019">
    <property type="protein sequence ID" value="PYD74881.1"/>
    <property type="molecule type" value="Genomic_DNA"/>
</dbReference>
<evidence type="ECO:0000256" key="1">
    <source>
        <dbReference type="ARBA" id="ARBA00004141"/>
    </source>
</evidence>